<evidence type="ECO:0000256" key="2">
    <source>
        <dbReference type="ARBA" id="ARBA00023125"/>
    </source>
</evidence>
<dbReference type="OMA" id="HTVIPMH"/>
<sequence>MKSTNIPPLFYYEEKKKYNSTTMVFGSKKKKEGEGGSSPNLAPVSSQAINPVARTGIKIGSVANSASAEQLDQIAANKQKIPSLFRLLAEQKLSEKEIWEGQPSLFAILYQFKEQLSKTESPPNIVTFHLPQLPEFGDVKKKSYKLNKKFTIAQTISLICKKQQIPDPKRFWVGSLQGFIMNDNEHLYTYGLGSLFESWELRLILKEDILSKSPLKYEPIESIGTEFIVVFELPPLEEFNGLKKHVVKVDANHTIKQGIQNIMKKYRVEGHDRFSVMTIDENPLVEFVLFSGACFKHYGLGYKFKKWDLKIVFTDLIAPYVHRHTVIPMHGWAQVSPGQLDPFTARAIINDLEEKCSEFQAQIRRLNKDVGEGNDLSQQQQAEIERLREEIRKLQRTLEEERENTQEQNTIYESKLLASNAEIETLNSQLRGIKARLDETTQQLQQARISNDDLSSTLHLCQAEKEDLHQQHSEALAEIATLQSKLLQLRQASESTEIQLSSMIATLEKEKVAIKDEARLMIERITTEKVSQEEVVTQLQASQALLVTQLQDDISSMNREREMMALSVQKATFEKQDAVAQAEKAVLKMEELQKSAKKVERQFGDLERERDVLRQQVQIKLDEIADLQKDLEWSRETMADMERRLVNATGEAKMYKDIKDKEAERFKKSTQEEKATKQDLDQEKQKSLASTARYQKQMSDTESQRKTAEAAYNNAVTQFKKREELLTTQLEDYKRQYEELRQQITSGHAPTSAPELTPYAGQKSGSFISARPRKPANAAAAEDIPNSPVSISSPDTNNNGSSGDSTTLESKPADTRDVTVVADGLYQSLQSRFRNMSRQEVEELEESDNDE</sequence>
<dbReference type="GO" id="GO:0003677">
    <property type="term" value="F:DNA binding"/>
    <property type="evidence" value="ECO:0007669"/>
    <property type="project" value="UniProtKB-KW"/>
</dbReference>
<accession>F4PKF2</accession>
<gene>
    <name evidence="5" type="ORF">DFA_06214</name>
</gene>
<keyword evidence="3" id="KW-0175">Coiled coil</keyword>
<dbReference type="PANTHER" id="PTHR42963:SF1">
    <property type="entry name" value="DUF4476 DOMAIN-CONTAINING PROTEIN"/>
    <property type="match status" value="1"/>
</dbReference>
<evidence type="ECO:0000256" key="3">
    <source>
        <dbReference type="SAM" id="Coils"/>
    </source>
</evidence>
<organism evidence="5 6">
    <name type="scientific">Cavenderia fasciculata</name>
    <name type="common">Slime mold</name>
    <name type="synonym">Dictyostelium fasciculatum</name>
    <dbReference type="NCBI Taxonomy" id="261658"/>
    <lineage>
        <taxon>Eukaryota</taxon>
        <taxon>Amoebozoa</taxon>
        <taxon>Evosea</taxon>
        <taxon>Eumycetozoa</taxon>
        <taxon>Dictyostelia</taxon>
        <taxon>Acytosteliales</taxon>
        <taxon>Cavenderiaceae</taxon>
        <taxon>Cavenderia</taxon>
    </lineage>
</organism>
<dbReference type="Proteomes" id="UP000007797">
    <property type="component" value="Unassembled WGS sequence"/>
</dbReference>
<keyword evidence="1" id="KW-0963">Cytoplasm</keyword>
<feature type="region of interest" description="Disordered" evidence="4">
    <location>
        <begin position="743"/>
        <end position="818"/>
    </location>
</feature>
<keyword evidence="6" id="KW-1185">Reference proteome</keyword>
<feature type="coiled-coil region" evidence="3">
    <location>
        <begin position="716"/>
        <end position="743"/>
    </location>
</feature>
<protein>
    <recommendedName>
        <fullName evidence="7">Ubiquitin-like domain-containing protein</fullName>
    </recommendedName>
</protein>
<evidence type="ECO:0000256" key="1">
    <source>
        <dbReference type="ARBA" id="ARBA00022490"/>
    </source>
</evidence>
<proteinExistence type="predicted"/>
<dbReference type="GeneID" id="14876048"/>
<name>F4PKF2_CACFS</name>
<keyword evidence="2" id="KW-0238">DNA-binding</keyword>
<dbReference type="EMBL" id="GL883007">
    <property type="protein sequence ID" value="EGG24076.1"/>
    <property type="molecule type" value="Genomic_DNA"/>
</dbReference>
<dbReference type="GO" id="GO:0010507">
    <property type="term" value="P:negative regulation of autophagy"/>
    <property type="evidence" value="ECO:0007669"/>
    <property type="project" value="EnsemblProtists"/>
</dbReference>
<dbReference type="InterPro" id="IPR050308">
    <property type="entry name" value="MukB/SMC"/>
</dbReference>
<dbReference type="OrthoDB" id="16815at2759"/>
<evidence type="ECO:0000256" key="4">
    <source>
        <dbReference type="SAM" id="MobiDB-lite"/>
    </source>
</evidence>
<dbReference type="RefSeq" id="XP_004361927.1">
    <property type="nucleotide sequence ID" value="XM_004361870.1"/>
</dbReference>
<feature type="coiled-coil region" evidence="3">
    <location>
        <begin position="349"/>
        <end position="524"/>
    </location>
</feature>
<reference evidence="6" key="1">
    <citation type="journal article" date="2011" name="Genome Res.">
        <title>Phylogeny-wide analysis of social amoeba genomes highlights ancient origins for complex intercellular communication.</title>
        <authorList>
            <person name="Heidel A.J."/>
            <person name="Lawal H.M."/>
            <person name="Felder M."/>
            <person name="Schilde C."/>
            <person name="Helps N.R."/>
            <person name="Tunggal B."/>
            <person name="Rivero F."/>
            <person name="John U."/>
            <person name="Schleicher M."/>
            <person name="Eichinger L."/>
            <person name="Platzer M."/>
            <person name="Noegel A.A."/>
            <person name="Schaap P."/>
            <person name="Gloeckner G."/>
        </authorList>
    </citation>
    <scope>NUCLEOTIDE SEQUENCE [LARGE SCALE GENOMIC DNA]</scope>
    <source>
        <strain evidence="6">SH3</strain>
    </source>
</reference>
<dbReference type="AlphaFoldDB" id="F4PKF2"/>
<evidence type="ECO:0000313" key="6">
    <source>
        <dbReference type="Proteomes" id="UP000007797"/>
    </source>
</evidence>
<evidence type="ECO:0000313" key="5">
    <source>
        <dbReference type="EMBL" id="EGG24076.1"/>
    </source>
</evidence>
<evidence type="ECO:0008006" key="7">
    <source>
        <dbReference type="Google" id="ProtNLM"/>
    </source>
</evidence>
<feature type="compositionally biased region" description="Basic and acidic residues" evidence="4">
    <location>
        <begin position="666"/>
        <end position="686"/>
    </location>
</feature>
<dbReference type="STRING" id="1054147.F4PKF2"/>
<feature type="compositionally biased region" description="Polar residues" evidence="4">
    <location>
        <begin position="687"/>
        <end position="701"/>
    </location>
</feature>
<dbReference type="PANTHER" id="PTHR42963">
    <property type="entry name" value="CHROMOSOME PARTITION PROTEIN MUKB"/>
    <property type="match status" value="1"/>
</dbReference>
<feature type="coiled-coil region" evidence="3">
    <location>
        <begin position="575"/>
        <end position="644"/>
    </location>
</feature>
<dbReference type="KEGG" id="dfa:DFA_06214"/>
<feature type="compositionally biased region" description="Polar residues" evidence="4">
    <location>
        <begin position="787"/>
        <end position="809"/>
    </location>
</feature>
<dbReference type="GO" id="GO:0005737">
    <property type="term" value="C:cytoplasm"/>
    <property type="evidence" value="ECO:0007669"/>
    <property type="project" value="EnsemblProtists"/>
</dbReference>
<feature type="region of interest" description="Disordered" evidence="4">
    <location>
        <begin position="666"/>
        <end position="708"/>
    </location>
</feature>